<dbReference type="EMBL" id="GGEC01081580">
    <property type="protein sequence ID" value="MBX62064.1"/>
    <property type="molecule type" value="Transcribed_RNA"/>
</dbReference>
<name>A0A2P2Q512_RHIMU</name>
<keyword evidence="1" id="KW-0472">Membrane</keyword>
<protein>
    <submittedName>
        <fullName evidence="2">Uncharacterized protein</fullName>
    </submittedName>
</protein>
<dbReference type="AlphaFoldDB" id="A0A2P2Q512"/>
<reference evidence="2" key="1">
    <citation type="submission" date="2018-02" db="EMBL/GenBank/DDBJ databases">
        <title>Rhizophora mucronata_Transcriptome.</title>
        <authorList>
            <person name="Meera S.P."/>
            <person name="Sreeshan A."/>
            <person name="Augustine A."/>
        </authorList>
    </citation>
    <scope>NUCLEOTIDE SEQUENCE</scope>
    <source>
        <tissue evidence="2">Leaf</tissue>
    </source>
</reference>
<accession>A0A2P2Q512</accession>
<proteinExistence type="predicted"/>
<evidence type="ECO:0000256" key="1">
    <source>
        <dbReference type="SAM" id="Phobius"/>
    </source>
</evidence>
<organism evidence="2">
    <name type="scientific">Rhizophora mucronata</name>
    <name type="common">Asiatic mangrove</name>
    <dbReference type="NCBI Taxonomy" id="61149"/>
    <lineage>
        <taxon>Eukaryota</taxon>
        <taxon>Viridiplantae</taxon>
        <taxon>Streptophyta</taxon>
        <taxon>Embryophyta</taxon>
        <taxon>Tracheophyta</taxon>
        <taxon>Spermatophyta</taxon>
        <taxon>Magnoliopsida</taxon>
        <taxon>eudicotyledons</taxon>
        <taxon>Gunneridae</taxon>
        <taxon>Pentapetalae</taxon>
        <taxon>rosids</taxon>
        <taxon>fabids</taxon>
        <taxon>Malpighiales</taxon>
        <taxon>Rhizophoraceae</taxon>
        <taxon>Rhizophora</taxon>
    </lineage>
</organism>
<keyword evidence="1" id="KW-1133">Transmembrane helix</keyword>
<evidence type="ECO:0000313" key="2">
    <source>
        <dbReference type="EMBL" id="MBX62064.1"/>
    </source>
</evidence>
<sequence length="56" mass="6804">MKWTWSCNSHWTGLRYALNLFVWGVEFRVGLLALLPRLVIIIFLQLYALRRRNERL</sequence>
<keyword evidence="1" id="KW-0812">Transmembrane</keyword>
<feature type="transmembrane region" description="Helical" evidence="1">
    <location>
        <begin position="20"/>
        <end position="49"/>
    </location>
</feature>